<evidence type="ECO:0000313" key="1">
    <source>
        <dbReference type="EMBL" id="TPG85122.1"/>
    </source>
</evidence>
<protein>
    <submittedName>
        <fullName evidence="1">Uncharacterized protein</fullName>
    </submittedName>
</protein>
<name>A0A502IHB9_9PSED</name>
<dbReference type="Proteomes" id="UP000320914">
    <property type="component" value="Unassembled WGS sequence"/>
</dbReference>
<dbReference type="EMBL" id="RCZA01000003">
    <property type="protein sequence ID" value="TPG85122.1"/>
    <property type="molecule type" value="Genomic_DNA"/>
</dbReference>
<gene>
    <name evidence="1" type="ORF">EAH74_07455</name>
</gene>
<accession>A0A502IHB9</accession>
<reference evidence="1 2" key="1">
    <citation type="journal article" date="2019" name="Environ. Microbiol.">
        <title>Species interactions and distinct microbial communities in high Arctic permafrost affected cryosols are associated with the CH4 and CO2 gas fluxes.</title>
        <authorList>
            <person name="Altshuler I."/>
            <person name="Hamel J."/>
            <person name="Turney S."/>
            <person name="Magnuson E."/>
            <person name="Levesque R."/>
            <person name="Greer C."/>
            <person name="Whyte L.G."/>
        </authorList>
    </citation>
    <scope>NUCLEOTIDE SEQUENCE [LARGE SCALE GENOMIC DNA]</scope>
    <source>
        <strain evidence="1 2">OWC5</strain>
    </source>
</reference>
<evidence type="ECO:0000313" key="2">
    <source>
        <dbReference type="Proteomes" id="UP000320914"/>
    </source>
</evidence>
<organism evidence="1 2">
    <name type="scientific">Pseudomonas mandelii</name>
    <dbReference type="NCBI Taxonomy" id="75612"/>
    <lineage>
        <taxon>Bacteria</taxon>
        <taxon>Pseudomonadati</taxon>
        <taxon>Pseudomonadota</taxon>
        <taxon>Gammaproteobacteria</taxon>
        <taxon>Pseudomonadales</taxon>
        <taxon>Pseudomonadaceae</taxon>
        <taxon>Pseudomonas</taxon>
    </lineage>
</organism>
<dbReference type="AlphaFoldDB" id="A0A502IHB9"/>
<comment type="caution">
    <text evidence="1">The sequence shown here is derived from an EMBL/GenBank/DDBJ whole genome shotgun (WGS) entry which is preliminary data.</text>
</comment>
<sequence>MAMRLLYKNIERQQPIRMGVEQYLTDWYGPHIPYNFPDITDHLLRCIKSGVTEEEFKLYIHRKYLL</sequence>
<proteinExistence type="predicted"/>